<proteinExistence type="predicted"/>
<gene>
    <name evidence="1" type="ORF">Din_037932</name>
</gene>
<accession>A0A5B7BL30</accession>
<sequence length="193" mass="21643">MEGTRKPRSGGSIDDDDESSAIVKAAAWAWYQHGSGSEERPMRQQADDHKPTRFKLEAIERSQSHSTNPMLLSPSHSTDISLLDSYEIERISRQLDCYIDYYNTQYYGGRLFGGDHLGRRRIIVSSPPESEASGMKSKKKSMKAKRFWLRHGVVCGSRDDVVERRGLGGGGRPPEKHVAVVKVANCRPRTSHA</sequence>
<organism evidence="1">
    <name type="scientific">Davidia involucrata</name>
    <name type="common">Dove tree</name>
    <dbReference type="NCBI Taxonomy" id="16924"/>
    <lineage>
        <taxon>Eukaryota</taxon>
        <taxon>Viridiplantae</taxon>
        <taxon>Streptophyta</taxon>
        <taxon>Embryophyta</taxon>
        <taxon>Tracheophyta</taxon>
        <taxon>Spermatophyta</taxon>
        <taxon>Magnoliopsida</taxon>
        <taxon>eudicotyledons</taxon>
        <taxon>Gunneridae</taxon>
        <taxon>Pentapetalae</taxon>
        <taxon>asterids</taxon>
        <taxon>Cornales</taxon>
        <taxon>Nyssaceae</taxon>
        <taxon>Davidia</taxon>
    </lineage>
</organism>
<dbReference type="EMBL" id="GHES01037932">
    <property type="protein sequence ID" value="MPA68491.1"/>
    <property type="molecule type" value="Transcribed_RNA"/>
</dbReference>
<dbReference type="AlphaFoldDB" id="A0A5B7BL30"/>
<evidence type="ECO:0000313" key="1">
    <source>
        <dbReference type="EMBL" id="MPA68491.1"/>
    </source>
</evidence>
<dbReference type="PANTHER" id="PTHR34665">
    <property type="entry name" value="DUF3741 DOMAIN-CONTAINING PROTEIN"/>
    <property type="match status" value="1"/>
</dbReference>
<name>A0A5B7BL30_DAVIN</name>
<dbReference type="PANTHER" id="PTHR34665:SF4">
    <property type="entry name" value="DUF3741 DOMAIN-CONTAINING PROTEIN"/>
    <property type="match status" value="1"/>
</dbReference>
<protein>
    <submittedName>
        <fullName evidence="1">Uncharacterized protein</fullName>
    </submittedName>
</protein>
<reference evidence="1" key="1">
    <citation type="submission" date="2019-08" db="EMBL/GenBank/DDBJ databases">
        <title>Reference gene set and small RNA set construction with multiple tissues from Davidia involucrata Baill.</title>
        <authorList>
            <person name="Yang H."/>
            <person name="Zhou C."/>
            <person name="Li G."/>
            <person name="Wang J."/>
            <person name="Gao P."/>
            <person name="Wang M."/>
            <person name="Wang R."/>
            <person name="Zhao Y."/>
        </authorList>
    </citation>
    <scope>NUCLEOTIDE SEQUENCE</scope>
    <source>
        <tissue evidence="1">Mixed with DoveR01_LX</tissue>
    </source>
</reference>